<evidence type="ECO:0000313" key="2">
    <source>
        <dbReference type="Proteomes" id="UP001415857"/>
    </source>
</evidence>
<proteinExistence type="predicted"/>
<keyword evidence="2" id="KW-1185">Reference proteome</keyword>
<dbReference type="EMBL" id="JBBPBK010000007">
    <property type="protein sequence ID" value="KAK9280880.1"/>
    <property type="molecule type" value="Genomic_DNA"/>
</dbReference>
<organism evidence="1 2">
    <name type="scientific">Liquidambar formosana</name>
    <name type="common">Formosan gum</name>
    <dbReference type="NCBI Taxonomy" id="63359"/>
    <lineage>
        <taxon>Eukaryota</taxon>
        <taxon>Viridiplantae</taxon>
        <taxon>Streptophyta</taxon>
        <taxon>Embryophyta</taxon>
        <taxon>Tracheophyta</taxon>
        <taxon>Spermatophyta</taxon>
        <taxon>Magnoliopsida</taxon>
        <taxon>eudicotyledons</taxon>
        <taxon>Gunneridae</taxon>
        <taxon>Pentapetalae</taxon>
        <taxon>Saxifragales</taxon>
        <taxon>Altingiaceae</taxon>
        <taxon>Liquidambar</taxon>
    </lineage>
</organism>
<protein>
    <submittedName>
        <fullName evidence="1">Uncharacterized protein</fullName>
    </submittedName>
</protein>
<evidence type="ECO:0000313" key="1">
    <source>
        <dbReference type="EMBL" id="KAK9280880.1"/>
    </source>
</evidence>
<dbReference type="Proteomes" id="UP001415857">
    <property type="component" value="Unassembled WGS sequence"/>
</dbReference>
<dbReference type="AlphaFoldDB" id="A0AAP0RRP5"/>
<comment type="caution">
    <text evidence="1">The sequence shown here is derived from an EMBL/GenBank/DDBJ whole genome shotgun (WGS) entry which is preliminary data.</text>
</comment>
<accession>A0AAP0RRP5</accession>
<name>A0AAP0RRP5_LIQFO</name>
<reference evidence="1 2" key="1">
    <citation type="journal article" date="2024" name="Plant J.">
        <title>Genome sequences and population genomics reveal climatic adaptation and genomic divergence between two closely related sweetgum species.</title>
        <authorList>
            <person name="Xu W.Q."/>
            <person name="Ren C.Q."/>
            <person name="Zhang X.Y."/>
            <person name="Comes H.P."/>
            <person name="Liu X.H."/>
            <person name="Li Y.G."/>
            <person name="Kettle C.J."/>
            <person name="Jalonen R."/>
            <person name="Gaisberger H."/>
            <person name="Ma Y.Z."/>
            <person name="Qiu Y.X."/>
        </authorList>
    </citation>
    <scope>NUCLEOTIDE SEQUENCE [LARGE SCALE GENOMIC DNA]</scope>
    <source>
        <strain evidence="1">Hangzhou</strain>
    </source>
</reference>
<gene>
    <name evidence="1" type="ORF">L1049_003771</name>
</gene>
<sequence>MPGAVVFGDYVIENGDRQPGERESGTGEVNGPWWSTFFLFQMIGSIDSVSALRGRSRPWPRHRRLAGASSGRRFLWGENLLGLQEDEDDDDD</sequence>